<proteinExistence type="predicted"/>
<dbReference type="Proteomes" id="UP000095751">
    <property type="component" value="Unassembled WGS sequence"/>
</dbReference>
<keyword evidence="2" id="KW-1185">Reference proteome</keyword>
<dbReference type="KEGG" id="fcy:FRACYDRAFT_244911"/>
<dbReference type="EMBL" id="KV784366">
    <property type="protein sequence ID" value="OEU11788.1"/>
    <property type="molecule type" value="Genomic_DNA"/>
</dbReference>
<dbReference type="InParanoid" id="A0A1E7F0M8"/>
<evidence type="ECO:0000313" key="2">
    <source>
        <dbReference type="Proteomes" id="UP000095751"/>
    </source>
</evidence>
<gene>
    <name evidence="1" type="ORF">FRACYDRAFT_244911</name>
</gene>
<name>A0A1E7F0M8_9STRA</name>
<reference evidence="1 2" key="1">
    <citation type="submission" date="2016-09" db="EMBL/GenBank/DDBJ databases">
        <title>Extensive genetic diversity and differential bi-allelic expression allows diatom success in the polar Southern Ocean.</title>
        <authorList>
            <consortium name="DOE Joint Genome Institute"/>
            <person name="Mock T."/>
            <person name="Otillar R.P."/>
            <person name="Strauss J."/>
            <person name="Dupont C."/>
            <person name="Frickenhaus S."/>
            <person name="Maumus F."/>
            <person name="Mcmullan M."/>
            <person name="Sanges R."/>
            <person name="Schmutz J."/>
            <person name="Toseland A."/>
            <person name="Valas R."/>
            <person name="Veluchamy A."/>
            <person name="Ward B.J."/>
            <person name="Allen A."/>
            <person name="Barry K."/>
            <person name="Falciatore A."/>
            <person name="Ferrante M."/>
            <person name="Fortunato A.E."/>
            <person name="Gloeckner G."/>
            <person name="Gruber A."/>
            <person name="Hipkin R."/>
            <person name="Janech M."/>
            <person name="Kroth P."/>
            <person name="Leese F."/>
            <person name="Lindquist E."/>
            <person name="Lyon B.R."/>
            <person name="Martin J."/>
            <person name="Mayer C."/>
            <person name="Parker M."/>
            <person name="Quesneville H."/>
            <person name="Raymond J."/>
            <person name="Uhlig C."/>
            <person name="Valentin K.U."/>
            <person name="Worden A.Z."/>
            <person name="Armbrust E.V."/>
            <person name="Bowler C."/>
            <person name="Green B."/>
            <person name="Moulton V."/>
            <person name="Van Oosterhout C."/>
            <person name="Grigoriev I."/>
        </authorList>
    </citation>
    <scope>NUCLEOTIDE SEQUENCE [LARGE SCALE GENOMIC DNA]</scope>
    <source>
        <strain evidence="1 2">CCMP1102</strain>
    </source>
</reference>
<organism evidence="1 2">
    <name type="scientific">Fragilariopsis cylindrus CCMP1102</name>
    <dbReference type="NCBI Taxonomy" id="635003"/>
    <lineage>
        <taxon>Eukaryota</taxon>
        <taxon>Sar</taxon>
        <taxon>Stramenopiles</taxon>
        <taxon>Ochrophyta</taxon>
        <taxon>Bacillariophyta</taxon>
        <taxon>Bacillariophyceae</taxon>
        <taxon>Bacillariophycidae</taxon>
        <taxon>Bacillariales</taxon>
        <taxon>Bacillariaceae</taxon>
        <taxon>Fragilariopsis</taxon>
    </lineage>
</organism>
<dbReference type="AlphaFoldDB" id="A0A1E7F0M8"/>
<evidence type="ECO:0000313" key="1">
    <source>
        <dbReference type="EMBL" id="OEU11788.1"/>
    </source>
</evidence>
<sequence>MRYLVQDTNQGRTSRKMLHFGQGGFLYLTICIGWVPGPDFGVLGMCSSHWKVVKGVIQPRTWENDPFGKECDLAHTQRDELSQSKHMGLTIYTKGNINLASYGQDHANVGAKGGKPVLGPK</sequence>
<accession>A0A1E7F0M8</accession>
<protein>
    <submittedName>
        <fullName evidence="1">Uncharacterized protein</fullName>
    </submittedName>
</protein>